<dbReference type="EMBL" id="JAPZVP010000004">
    <property type="protein sequence ID" value="MDA1359358.1"/>
    <property type="molecule type" value="Genomic_DNA"/>
</dbReference>
<dbReference type="PANTHER" id="PTHR34704:SF1">
    <property type="entry name" value="ATPASE"/>
    <property type="match status" value="1"/>
</dbReference>
<dbReference type="SUPFAM" id="SSF52540">
    <property type="entry name" value="P-loop containing nucleoside triphosphate hydrolases"/>
    <property type="match status" value="1"/>
</dbReference>
<dbReference type="PANTHER" id="PTHR34704">
    <property type="entry name" value="ATPASE"/>
    <property type="match status" value="1"/>
</dbReference>
<dbReference type="InterPro" id="IPR004256">
    <property type="entry name" value="DUF234"/>
</dbReference>
<name>A0A9X3P5V7_9ACTN</name>
<evidence type="ECO:0000313" key="2">
    <source>
        <dbReference type="EMBL" id="MDA1359358.1"/>
    </source>
</evidence>
<protein>
    <recommendedName>
        <fullName evidence="1">DUF234 domain-containing protein</fullName>
    </recommendedName>
</protein>
<evidence type="ECO:0000259" key="1">
    <source>
        <dbReference type="Pfam" id="PF03008"/>
    </source>
</evidence>
<proteinExistence type="predicted"/>
<dbReference type="AlphaFoldDB" id="A0A9X3P5V7"/>
<sequence length="481" mass="53101">MRKAPFVGRKREMADLRWRQELVERDGEGVAVAIRGRRQAGKSRLVEQYCVEAALPRLYFQASRGVGTAESLELFMAALRTSDLPGASALPSAAPRTWLEAFELLALALPEDRVSVVVIDEIPWLFQQDSRLEGYLQTAWDRLLKRKPVLLLLVGSDIHMMEAFIGYDRPFYGRADPMVVKPLNPADTAELTGLNGVDALDAYLITGGFPALCRTWGDGSNALDFFAEQCRRATSPLFTIGEQMLDSEFPQPDQTRKVFSAIGSGERTFGNIAAHAGRGPDEPIKSGSLGPILNRLHDKYAIAFDQPLATRPGNGGKLYRVADSYLRLYLAMLAGAYEEVKRDRHEQALRMIKRRWESWRGRAIEPVVREALARASASDEFPWPEAVEVGGWWPRSFDPEVDLVGADRGPVARTVFYTGSIKWLGTPFDRHDLNSLRKSAGAVPGASDDESGMVVVSRSGVADGVVADLVWGPEDVLAAWG</sequence>
<accession>A0A9X3P5V7</accession>
<dbReference type="Pfam" id="PF03008">
    <property type="entry name" value="DUF234"/>
    <property type="match status" value="1"/>
</dbReference>
<dbReference type="InterPro" id="IPR027417">
    <property type="entry name" value="P-loop_NTPase"/>
</dbReference>
<keyword evidence="3" id="KW-1185">Reference proteome</keyword>
<reference evidence="2" key="1">
    <citation type="submission" date="2022-12" db="EMBL/GenBank/DDBJ databases">
        <title>Gycomyces niveus sp.nov.,a novel actinomycete isolated from soil in Shouguan.</title>
        <authorList>
            <person name="Yang X."/>
        </authorList>
    </citation>
    <scope>NUCLEOTIDE SEQUENCE</scope>
    <source>
        <strain evidence="2">NEAU-A15</strain>
    </source>
</reference>
<organism evidence="2 3">
    <name type="scientific">Glycomyces luteolus</name>
    <dbReference type="NCBI Taxonomy" id="2670330"/>
    <lineage>
        <taxon>Bacteria</taxon>
        <taxon>Bacillati</taxon>
        <taxon>Actinomycetota</taxon>
        <taxon>Actinomycetes</taxon>
        <taxon>Glycomycetales</taxon>
        <taxon>Glycomycetaceae</taxon>
        <taxon>Glycomyces</taxon>
    </lineage>
</organism>
<feature type="domain" description="DUF234" evidence="1">
    <location>
        <begin position="336"/>
        <end position="409"/>
    </location>
</feature>
<gene>
    <name evidence="2" type="ORF">O1R50_06980</name>
</gene>
<comment type="caution">
    <text evidence="2">The sequence shown here is derived from an EMBL/GenBank/DDBJ whole genome shotgun (WGS) entry which is preliminary data.</text>
</comment>
<dbReference type="RefSeq" id="WP_270109190.1">
    <property type="nucleotide sequence ID" value="NZ_JAPZVP010000004.1"/>
</dbReference>
<evidence type="ECO:0000313" key="3">
    <source>
        <dbReference type="Proteomes" id="UP001146067"/>
    </source>
</evidence>
<dbReference type="Gene3D" id="3.40.50.300">
    <property type="entry name" value="P-loop containing nucleotide triphosphate hydrolases"/>
    <property type="match status" value="1"/>
</dbReference>
<dbReference type="Proteomes" id="UP001146067">
    <property type="component" value="Unassembled WGS sequence"/>
</dbReference>